<accession>V8CDT3</accession>
<reference evidence="12 13" key="1">
    <citation type="journal article" date="2014" name="Genome Announc.">
        <title>Draft genome sequences of six enterohepatic helicobacter species isolated from humans and one from rhesus macaques.</title>
        <authorList>
            <person name="Shen Z."/>
            <person name="Sheh A."/>
            <person name="Young S.K."/>
            <person name="Abouelliel A."/>
            <person name="Ward D.V."/>
            <person name="Earl A.M."/>
            <person name="Fox J.G."/>
        </authorList>
    </citation>
    <scope>NUCLEOTIDE SEQUENCE [LARGE SCALE GENOMIC DNA]</scope>
    <source>
        <strain evidence="12 13">MIT 99-5501</strain>
    </source>
</reference>
<dbReference type="GO" id="GO:0009307">
    <property type="term" value="P:DNA restriction-modification system"/>
    <property type="evidence" value="ECO:0007669"/>
    <property type="project" value="UniProtKB-KW"/>
</dbReference>
<dbReference type="RefSeq" id="WP_023927226.1">
    <property type="nucleotide sequence ID" value="NZ_KI669454.1"/>
</dbReference>
<dbReference type="InterPro" id="IPR029063">
    <property type="entry name" value="SAM-dependent_MTases_sf"/>
</dbReference>
<protein>
    <recommendedName>
        <fullName evidence="1">site-specific DNA-methyltransferase (adenine-specific)</fullName>
        <ecNumber evidence="1">2.1.1.72</ecNumber>
    </recommendedName>
</protein>
<dbReference type="PANTHER" id="PTHR33841:SF1">
    <property type="entry name" value="DNA METHYLTRANSFERASE A"/>
    <property type="match status" value="1"/>
</dbReference>
<dbReference type="GO" id="GO:0009007">
    <property type="term" value="F:site-specific DNA-methyltransferase (adenine-specific) activity"/>
    <property type="evidence" value="ECO:0007669"/>
    <property type="project" value="UniProtKB-EC"/>
</dbReference>
<dbReference type="OrthoDB" id="9761012at2"/>
<feature type="domain" description="DUF7814" evidence="11">
    <location>
        <begin position="240"/>
        <end position="460"/>
    </location>
</feature>
<feature type="domain" description="TaqI-like C-terminal specificity" evidence="9">
    <location>
        <begin position="1154"/>
        <end position="1256"/>
    </location>
</feature>
<dbReference type="Gene3D" id="3.40.50.150">
    <property type="entry name" value="Vaccinia Virus protein VP39"/>
    <property type="match status" value="2"/>
</dbReference>
<dbReference type="Pfam" id="PF25120">
    <property type="entry name" value="DUF7814"/>
    <property type="match status" value="1"/>
</dbReference>
<evidence type="ECO:0000259" key="9">
    <source>
        <dbReference type="Pfam" id="PF12950"/>
    </source>
</evidence>
<keyword evidence="2" id="KW-0489">Methyltransferase</keyword>
<evidence type="ECO:0000256" key="4">
    <source>
        <dbReference type="ARBA" id="ARBA00022691"/>
    </source>
</evidence>
<evidence type="ECO:0000256" key="7">
    <source>
        <dbReference type="ARBA" id="ARBA00047942"/>
    </source>
</evidence>
<comment type="caution">
    <text evidence="12">The sequence shown here is derived from an EMBL/GenBank/DDBJ whole genome shotgun (WGS) entry which is preliminary data.</text>
</comment>
<dbReference type="Pfam" id="PF23653">
    <property type="entry name" value="DUF7149"/>
    <property type="match status" value="1"/>
</dbReference>
<sequence>MSSLRGGGQCRDLAPSEDLSEFASAIATMTKNAQKGDSEEFQKNVIAQFLSTTFDYDCNTRGKADLAIYDDDIPKVLFEVKSLSNKAEFVKTPQNQTHPLTPSAREGESLESKAFYESILYYLRESHTNNNIKHIILCTAHEFYIINAKAYHKLFANNADKAAQKRIDTAYKNCDKKQGTDTSTSKFYDEIARILPDIDATLEFCYVNVASIVEKPRDLALFYALLSPSVLLQIPHYIDANTLNERFYKELLYILGLVQVEQNRKALILPSPTPNTLLHSIKSDFADKLPRDFSDSSKSSQDSSDSADIFDSHIFPLIMLWNNRILFLRLLESMLLSFRHIEKPFLDISILRDFGALNTLFFKVLAVKNRADIPQNLANIPYLNSSLFEKSALESQGFEIATLESRELKIAPDSILRRDKTLREKYICKDDSLPLLEYLFAFLHAYDFTTTPSDVQNYAKTNHDKLINSAVLGLVFEKLNGYKEGSFYTPSFITRYMCQSSIRKIVVEKFNSANPKWQCKTIADIEDEIHREIRHARNALDSSLRGSGDSHNEAIHKIDTHPLAPSAREGETLDCHDLKSPLPCGGDLGVGKSTQCVEFHNDSTKEILAKYNKIFLSIRICDPAVGSGHFLVSALNELISIKSELGLLLDCDGRRLSDIDLALENDELLIKDSQGKMLDYAIPAHEGIEAHKIQKAIFYTKKELIENCLFGVDINPNSVEICKLRLWIELLKYSYYENIASKELQTLPNIDINIKCGNSLVSLFELNESDENGNPKPYTLKWLKNQNSEFSQNFREKLLRYNDLVQTYKEKLGDKQAIAKEIESIKSYFKTTLLDNSFVSKQMKDKLKNFIEIYGDEVFDIGTPFGMEMIKISRNNGMKFIPKIQANKDDVFEYSTPKEIDNQGQKLLDSIKADFDNIQSIKEQQTFEWRFEFPEVLDLQSLQSKQEKAKLHNAKKRAGQNPTPNELDSIGDFMGFDLIIGNPPYVVKRKIEYPQYKWNSDLYTMFFEMGFKIAKPNYYVNFITPRFWLVNESLQSMRKYFLEKVNLLSLSESNPFTRAKTENVIAEIQICTPNQSTIKHYKETNEIFNFIDNVEKDIFAQNAKSEIIFNVDKNLIALFDKICKDTILLKSIMQTKRGAEYGKNFVRDFRKGMKILCGGEVKAYSVEWNQTFIDSKLKDIQRLFDFFQSKDLIYLRRVDKRLSASMTSESYAFTKNIYGIKITNAKYNPKFILALLNSKLLNFYYLKKFTTKKRGIVPRDSNIFI</sequence>
<dbReference type="SUPFAM" id="SSF53335">
    <property type="entry name" value="S-adenosyl-L-methionine-dependent methyltransferases"/>
    <property type="match status" value="1"/>
</dbReference>
<gene>
    <name evidence="12" type="ORF">HMPREF2086_00515</name>
</gene>
<proteinExistence type="predicted"/>
<evidence type="ECO:0000256" key="5">
    <source>
        <dbReference type="ARBA" id="ARBA00022747"/>
    </source>
</evidence>
<dbReference type="Pfam" id="PF07669">
    <property type="entry name" value="Eco57I"/>
    <property type="match status" value="1"/>
</dbReference>
<evidence type="ECO:0000256" key="2">
    <source>
        <dbReference type="ARBA" id="ARBA00022603"/>
    </source>
</evidence>
<evidence type="ECO:0000259" key="8">
    <source>
        <dbReference type="Pfam" id="PF07669"/>
    </source>
</evidence>
<evidence type="ECO:0000256" key="3">
    <source>
        <dbReference type="ARBA" id="ARBA00022679"/>
    </source>
</evidence>
<dbReference type="InterPro" id="IPR055573">
    <property type="entry name" value="DUF7149"/>
</dbReference>
<keyword evidence="4" id="KW-0949">S-adenosyl-L-methionine</keyword>
<evidence type="ECO:0000259" key="10">
    <source>
        <dbReference type="Pfam" id="PF23653"/>
    </source>
</evidence>
<feature type="domain" description="DUF7149" evidence="10">
    <location>
        <begin position="16"/>
        <end position="238"/>
    </location>
</feature>
<dbReference type="PANTHER" id="PTHR33841">
    <property type="entry name" value="DNA METHYLTRANSFERASE YEEA-RELATED"/>
    <property type="match status" value="1"/>
</dbReference>
<dbReference type="GO" id="GO:0032259">
    <property type="term" value="P:methylation"/>
    <property type="evidence" value="ECO:0007669"/>
    <property type="project" value="UniProtKB-KW"/>
</dbReference>
<dbReference type="InterPro" id="IPR050953">
    <property type="entry name" value="N4_N6_ade-DNA_methylase"/>
</dbReference>
<dbReference type="eggNOG" id="COG0827">
    <property type="taxonomic scope" value="Bacteria"/>
</dbReference>
<dbReference type="GO" id="GO:0003677">
    <property type="term" value="F:DNA binding"/>
    <property type="evidence" value="ECO:0007669"/>
    <property type="project" value="UniProtKB-KW"/>
</dbReference>
<evidence type="ECO:0000256" key="6">
    <source>
        <dbReference type="ARBA" id="ARBA00023125"/>
    </source>
</evidence>
<dbReference type="InterPro" id="IPR002052">
    <property type="entry name" value="DNA_methylase_N6_adenine_CS"/>
</dbReference>
<comment type="catalytic activity">
    <reaction evidence="7">
        <text>a 2'-deoxyadenosine in DNA + S-adenosyl-L-methionine = an N(6)-methyl-2'-deoxyadenosine in DNA + S-adenosyl-L-homocysteine + H(+)</text>
        <dbReference type="Rhea" id="RHEA:15197"/>
        <dbReference type="Rhea" id="RHEA-COMP:12418"/>
        <dbReference type="Rhea" id="RHEA-COMP:12419"/>
        <dbReference type="ChEBI" id="CHEBI:15378"/>
        <dbReference type="ChEBI" id="CHEBI:57856"/>
        <dbReference type="ChEBI" id="CHEBI:59789"/>
        <dbReference type="ChEBI" id="CHEBI:90615"/>
        <dbReference type="ChEBI" id="CHEBI:90616"/>
        <dbReference type="EC" id="2.1.1.72"/>
    </reaction>
</comment>
<dbReference type="EMBL" id="AZJI01000001">
    <property type="protein sequence ID" value="ETD25180.1"/>
    <property type="molecule type" value="Genomic_DNA"/>
</dbReference>
<keyword evidence="6" id="KW-0238">DNA-binding</keyword>
<evidence type="ECO:0000259" key="11">
    <source>
        <dbReference type="Pfam" id="PF25120"/>
    </source>
</evidence>
<keyword evidence="3" id="KW-0808">Transferase</keyword>
<dbReference type="InterPro" id="IPR011639">
    <property type="entry name" value="MethylTrfase_TaqI-like_dom"/>
</dbReference>
<dbReference type="PROSITE" id="PS00092">
    <property type="entry name" value="N6_MTASE"/>
    <property type="match status" value="1"/>
</dbReference>
<dbReference type="EC" id="2.1.1.72" evidence="1"/>
<keyword evidence="13" id="KW-1185">Reference proteome</keyword>
<dbReference type="Proteomes" id="UP000018731">
    <property type="component" value="Unassembled WGS sequence"/>
</dbReference>
<dbReference type="Gene3D" id="3.90.220.10">
    <property type="entry name" value="Adenine-n6-DNA-methyltransferase Taqi, Chain A, domain 2"/>
    <property type="match status" value="1"/>
</dbReference>
<dbReference type="Pfam" id="PF12950">
    <property type="entry name" value="TaqI_C"/>
    <property type="match status" value="1"/>
</dbReference>
<name>V8CDT3_9HELI</name>
<dbReference type="InterPro" id="IPR025931">
    <property type="entry name" value="TaqI_C"/>
</dbReference>
<feature type="domain" description="Type II methyltransferase M.TaqI-like" evidence="8">
    <location>
        <begin position="707"/>
        <end position="1050"/>
    </location>
</feature>
<dbReference type="REBASE" id="94860">
    <property type="entry name" value="Hma5501ORF515P"/>
</dbReference>
<dbReference type="InterPro" id="IPR023135">
    <property type="entry name" value="N6_DNA_MeTrfase_TaqI_C"/>
</dbReference>
<dbReference type="STRING" id="1357400.HMPREF2086_00515"/>
<dbReference type="PATRIC" id="fig|1357400.3.peg.702"/>
<dbReference type="HOGENOM" id="CLU_002539_0_0_7"/>
<evidence type="ECO:0000256" key="1">
    <source>
        <dbReference type="ARBA" id="ARBA00011900"/>
    </source>
</evidence>
<dbReference type="AlphaFoldDB" id="V8CDT3"/>
<evidence type="ECO:0000313" key="13">
    <source>
        <dbReference type="Proteomes" id="UP000018731"/>
    </source>
</evidence>
<organism evidence="12 13">
    <name type="scientific">Helicobacter macacae MIT 99-5501</name>
    <dbReference type="NCBI Taxonomy" id="1357400"/>
    <lineage>
        <taxon>Bacteria</taxon>
        <taxon>Pseudomonadati</taxon>
        <taxon>Campylobacterota</taxon>
        <taxon>Epsilonproteobacteria</taxon>
        <taxon>Campylobacterales</taxon>
        <taxon>Helicobacteraceae</taxon>
        <taxon>Helicobacter</taxon>
    </lineage>
</organism>
<keyword evidence="5" id="KW-0680">Restriction system</keyword>
<dbReference type="InterPro" id="IPR056716">
    <property type="entry name" value="DUF7814"/>
</dbReference>
<evidence type="ECO:0000313" key="12">
    <source>
        <dbReference type="EMBL" id="ETD25180.1"/>
    </source>
</evidence>
<dbReference type="eggNOG" id="COG1002">
    <property type="taxonomic scope" value="Bacteria"/>
</dbReference>